<gene>
    <name evidence="1" type="ORF">GPUH_LOCUS15024</name>
</gene>
<reference evidence="1 2" key="2">
    <citation type="submission" date="2018-11" db="EMBL/GenBank/DDBJ databases">
        <authorList>
            <consortium name="Pathogen Informatics"/>
        </authorList>
    </citation>
    <scope>NUCLEOTIDE SEQUENCE [LARGE SCALE GENOMIC DNA]</scope>
</reference>
<sequence length="118" mass="13889">MLKDPWKENYVATLILESGKNCTDAHLTVGAYGDEDIHFLLDFDMAYLGADEALYEKYRKDIRRESAHLNDDDYRQQRLKVLTLFMQIPNIYATKQLRERFEAQARQNIAKEITELSK</sequence>
<evidence type="ECO:0000313" key="3">
    <source>
        <dbReference type="WBParaSite" id="GPUH_0001504401-mRNA-1"/>
    </source>
</evidence>
<proteinExistence type="predicted"/>
<dbReference type="EMBL" id="UYRT01081941">
    <property type="protein sequence ID" value="VDN25215.1"/>
    <property type="molecule type" value="Genomic_DNA"/>
</dbReference>
<reference evidence="3" key="1">
    <citation type="submission" date="2016-06" db="UniProtKB">
        <authorList>
            <consortium name="WormBaseParasite"/>
        </authorList>
    </citation>
    <scope>IDENTIFICATION</scope>
</reference>
<protein>
    <submittedName>
        <fullName evidence="3">Aminoglycoside phosphotransferase</fullName>
    </submittedName>
</protein>
<name>A0A183E233_9BILA</name>
<dbReference type="OrthoDB" id="330671at2759"/>
<dbReference type="Proteomes" id="UP000271098">
    <property type="component" value="Unassembled WGS sequence"/>
</dbReference>
<evidence type="ECO:0000313" key="1">
    <source>
        <dbReference type="EMBL" id="VDN25215.1"/>
    </source>
</evidence>
<dbReference type="PANTHER" id="PTHR21174:SF0">
    <property type="entry name" value="HD PHOSPHOHYDROLASE FAMILY PROTEIN-RELATED"/>
    <property type="match status" value="1"/>
</dbReference>
<dbReference type="PANTHER" id="PTHR21174">
    <property type="match status" value="1"/>
</dbReference>
<evidence type="ECO:0000313" key="2">
    <source>
        <dbReference type="Proteomes" id="UP000271098"/>
    </source>
</evidence>
<accession>A0A183E233</accession>
<keyword evidence="2" id="KW-1185">Reference proteome</keyword>
<dbReference type="WBParaSite" id="GPUH_0001504401-mRNA-1">
    <property type="protein sequence ID" value="GPUH_0001504401-mRNA-1"/>
    <property type="gene ID" value="GPUH_0001504401"/>
</dbReference>
<organism evidence="3">
    <name type="scientific">Gongylonema pulchrum</name>
    <dbReference type="NCBI Taxonomy" id="637853"/>
    <lineage>
        <taxon>Eukaryota</taxon>
        <taxon>Metazoa</taxon>
        <taxon>Ecdysozoa</taxon>
        <taxon>Nematoda</taxon>
        <taxon>Chromadorea</taxon>
        <taxon>Rhabditida</taxon>
        <taxon>Spirurina</taxon>
        <taxon>Spiruromorpha</taxon>
        <taxon>Spiruroidea</taxon>
        <taxon>Gongylonematidae</taxon>
        <taxon>Gongylonema</taxon>
    </lineage>
</organism>
<dbReference type="AlphaFoldDB" id="A0A183E233"/>
<dbReference type="InterPro" id="IPR009218">
    <property type="entry name" value="HD_phosphohydro"/>
</dbReference>